<evidence type="ECO:0000313" key="2">
    <source>
        <dbReference type="Proteomes" id="UP001732700"/>
    </source>
</evidence>
<organism evidence="1 2">
    <name type="scientific">Avena sativa</name>
    <name type="common">Oat</name>
    <dbReference type="NCBI Taxonomy" id="4498"/>
    <lineage>
        <taxon>Eukaryota</taxon>
        <taxon>Viridiplantae</taxon>
        <taxon>Streptophyta</taxon>
        <taxon>Embryophyta</taxon>
        <taxon>Tracheophyta</taxon>
        <taxon>Spermatophyta</taxon>
        <taxon>Magnoliopsida</taxon>
        <taxon>Liliopsida</taxon>
        <taxon>Poales</taxon>
        <taxon>Poaceae</taxon>
        <taxon>BOP clade</taxon>
        <taxon>Pooideae</taxon>
        <taxon>Poodae</taxon>
        <taxon>Poeae</taxon>
        <taxon>Poeae Chloroplast Group 1 (Aveneae type)</taxon>
        <taxon>Aveninae</taxon>
        <taxon>Avena</taxon>
    </lineage>
</organism>
<name>A0ACD5W6P6_AVESA</name>
<evidence type="ECO:0000313" key="1">
    <source>
        <dbReference type="EnsemblPlants" id="AVESA.00010b.r2.4AG0575010.1.CDS"/>
    </source>
</evidence>
<dbReference type="Proteomes" id="UP001732700">
    <property type="component" value="Chromosome 4A"/>
</dbReference>
<proteinExistence type="predicted"/>
<dbReference type="EnsemblPlants" id="AVESA.00010b.r2.4AG0575010.1">
    <property type="protein sequence ID" value="AVESA.00010b.r2.4AG0575010.1.CDS"/>
    <property type="gene ID" value="AVESA.00010b.r2.4AG0575010"/>
</dbReference>
<reference evidence="1" key="2">
    <citation type="submission" date="2025-09" db="UniProtKB">
        <authorList>
            <consortium name="EnsemblPlants"/>
        </authorList>
    </citation>
    <scope>IDENTIFICATION</scope>
</reference>
<sequence>MATGSGTAPGPPPRPQAPSWSELFSEIIGAVLCRVPSAADRARFRSVCRSWRAAARCYPPPLPPLPLILCPGFALASPSFTDSDALVTAAHRLPLLGTPLEGDPSFGDCVGSFQDWLVCTRLYWRTPPCSWTGADGDCFLVNPFSSEMIYMPSPCASHSGGTIQSSVPLCNGEGEVICTIHAPEYAMTLVKVVLSAPPANGPSFRTEVNLGSTCIAAAISQGKGEYKLAFCRPEMQSWCICEGDCIKSYVDIEFYQGKLYVVDTSSGDLFSFEFKACDRSFPVISRAEHCLIEKLPIMDGSDRRKCNLVQSHGKLLLVVRYFTGSWDQFTGVRVYALDFISDPWRWVEMKGLGGESIFISSSCSKSFPASRTGYDQIDQDRIYFLDPFCPSFFHEVLGNYSYRSQVYSIRDGRIKPFLIGRGPKRGVPGHPMWFCPSQ</sequence>
<reference evidence="1" key="1">
    <citation type="submission" date="2021-05" db="EMBL/GenBank/DDBJ databases">
        <authorList>
            <person name="Scholz U."/>
            <person name="Mascher M."/>
            <person name="Fiebig A."/>
        </authorList>
    </citation>
    <scope>NUCLEOTIDE SEQUENCE [LARGE SCALE GENOMIC DNA]</scope>
</reference>
<accession>A0ACD5W6P6</accession>
<keyword evidence="2" id="KW-1185">Reference proteome</keyword>
<protein>
    <submittedName>
        <fullName evidence="1">Uncharacterized protein</fullName>
    </submittedName>
</protein>